<dbReference type="GO" id="GO:0000150">
    <property type="term" value="F:DNA strand exchange activity"/>
    <property type="evidence" value="ECO:0007669"/>
    <property type="project" value="InterPro"/>
</dbReference>
<dbReference type="PROSITE" id="PS51736">
    <property type="entry name" value="RECOMBINASES_3"/>
    <property type="match status" value="1"/>
</dbReference>
<dbReference type="Pfam" id="PF02796">
    <property type="entry name" value="HTH_7"/>
    <property type="match status" value="1"/>
</dbReference>
<keyword evidence="6" id="KW-1185">Reference proteome</keyword>
<dbReference type="GO" id="GO:0003677">
    <property type="term" value="F:DNA binding"/>
    <property type="evidence" value="ECO:0007669"/>
    <property type="project" value="UniProtKB-KW"/>
</dbReference>
<dbReference type="InterPro" id="IPR050639">
    <property type="entry name" value="SSR_resolvase"/>
</dbReference>
<dbReference type="PANTHER" id="PTHR30461">
    <property type="entry name" value="DNA-INVERTASE FROM LAMBDOID PROPHAGE"/>
    <property type="match status" value="1"/>
</dbReference>
<dbReference type="SUPFAM" id="SSF46689">
    <property type="entry name" value="Homeodomain-like"/>
    <property type="match status" value="1"/>
</dbReference>
<dbReference type="InterPro" id="IPR006119">
    <property type="entry name" value="Resolv_N"/>
</dbReference>
<keyword evidence="2" id="KW-0238">DNA-binding</keyword>
<dbReference type="SUPFAM" id="SSF53041">
    <property type="entry name" value="Resolvase-like"/>
    <property type="match status" value="1"/>
</dbReference>
<feature type="domain" description="Resolvase/invertase-type recombinase catalytic" evidence="4">
    <location>
        <begin position="3"/>
        <end position="152"/>
    </location>
</feature>
<proteinExistence type="inferred from homology"/>
<comment type="similarity">
    <text evidence="1">Belongs to the site-specific recombinase resolvase family.</text>
</comment>
<evidence type="ECO:0000313" key="6">
    <source>
        <dbReference type="Proteomes" id="UP000192907"/>
    </source>
</evidence>
<dbReference type="PANTHER" id="PTHR30461:SF2">
    <property type="entry name" value="SERINE RECOMBINASE PINE-RELATED"/>
    <property type="match status" value="1"/>
</dbReference>
<dbReference type="InterPro" id="IPR036162">
    <property type="entry name" value="Resolvase-like_N_sf"/>
</dbReference>
<dbReference type="STRING" id="1513793.SAMN06296036_10849"/>
<dbReference type="CDD" id="cd03768">
    <property type="entry name" value="SR_ResInv"/>
    <property type="match status" value="1"/>
</dbReference>
<reference evidence="6" key="1">
    <citation type="submission" date="2017-04" db="EMBL/GenBank/DDBJ databases">
        <authorList>
            <person name="Varghese N."/>
            <person name="Submissions S."/>
        </authorList>
    </citation>
    <scope>NUCLEOTIDE SEQUENCE [LARGE SCALE GENOMIC DNA]</scope>
    <source>
        <strain evidence="6">RKEM611</strain>
    </source>
</reference>
<evidence type="ECO:0000256" key="2">
    <source>
        <dbReference type="ARBA" id="ARBA00023125"/>
    </source>
</evidence>
<keyword evidence="3" id="KW-0233">DNA recombination</keyword>
<accession>A0A1Y6BX35</accession>
<evidence type="ECO:0000313" key="5">
    <source>
        <dbReference type="EMBL" id="SMF25214.1"/>
    </source>
</evidence>
<protein>
    <submittedName>
        <fullName evidence="5">Site-specific DNA recombinase</fullName>
    </submittedName>
</protein>
<dbReference type="AlphaFoldDB" id="A0A1Y6BX35"/>
<dbReference type="Gene3D" id="1.10.10.60">
    <property type="entry name" value="Homeodomain-like"/>
    <property type="match status" value="1"/>
</dbReference>
<evidence type="ECO:0000256" key="1">
    <source>
        <dbReference type="ARBA" id="ARBA00009913"/>
    </source>
</evidence>
<gene>
    <name evidence="5" type="ORF">SAMN06296036_10849</name>
</gene>
<dbReference type="RefSeq" id="WP_132319037.1">
    <property type="nucleotide sequence ID" value="NZ_FWZT01000008.1"/>
</dbReference>
<dbReference type="EMBL" id="FWZT01000008">
    <property type="protein sequence ID" value="SMF25214.1"/>
    <property type="molecule type" value="Genomic_DNA"/>
</dbReference>
<dbReference type="SMART" id="SM00857">
    <property type="entry name" value="Resolvase"/>
    <property type="match status" value="1"/>
</dbReference>
<dbReference type="Gene3D" id="3.40.50.1390">
    <property type="entry name" value="Resolvase, N-terminal catalytic domain"/>
    <property type="match status" value="1"/>
</dbReference>
<dbReference type="OrthoDB" id="5298270at2"/>
<sequence>MKSIGIYYRVSTDKQDLASQQNAVETWLKSLPTERQPKSIKVFKDQGISGKTNNRPGYQKLLKTAFEQKIDTIIVYRLDRMSRNATDAIQTLLTLDQAGVAFISVTQPVLNLGHENPFRRTMLAAFSEIAEIERETIVARVKSGLDAAKKRGVRLGRPSKLTKDAQLRARKLRSTGLSYKEIAEETGLSNGTVQTLIKGPDIEA</sequence>
<evidence type="ECO:0000256" key="3">
    <source>
        <dbReference type="ARBA" id="ARBA00023172"/>
    </source>
</evidence>
<dbReference type="Proteomes" id="UP000192907">
    <property type="component" value="Unassembled WGS sequence"/>
</dbReference>
<dbReference type="Pfam" id="PF00239">
    <property type="entry name" value="Resolvase"/>
    <property type="match status" value="1"/>
</dbReference>
<name>A0A1Y6BX35_9BACT</name>
<dbReference type="InterPro" id="IPR006120">
    <property type="entry name" value="Resolvase_HTH_dom"/>
</dbReference>
<evidence type="ECO:0000259" key="4">
    <source>
        <dbReference type="PROSITE" id="PS51736"/>
    </source>
</evidence>
<dbReference type="InterPro" id="IPR009057">
    <property type="entry name" value="Homeodomain-like_sf"/>
</dbReference>
<organism evidence="5 6">
    <name type="scientific">Pseudobacteriovorax antillogorgiicola</name>
    <dbReference type="NCBI Taxonomy" id="1513793"/>
    <lineage>
        <taxon>Bacteria</taxon>
        <taxon>Pseudomonadati</taxon>
        <taxon>Bdellovibrionota</taxon>
        <taxon>Oligoflexia</taxon>
        <taxon>Oligoflexales</taxon>
        <taxon>Pseudobacteriovoracaceae</taxon>
        <taxon>Pseudobacteriovorax</taxon>
    </lineage>
</organism>